<proteinExistence type="predicted"/>
<comment type="caution">
    <text evidence="1">The sequence shown here is derived from an EMBL/GenBank/DDBJ whole genome shotgun (WGS) entry which is preliminary data.</text>
</comment>
<name>A0A4Y3TXT0_9PROT</name>
<organism evidence="1 2">
    <name type="scientific">Acetobacter peroxydans</name>
    <dbReference type="NCBI Taxonomy" id="104098"/>
    <lineage>
        <taxon>Bacteria</taxon>
        <taxon>Pseudomonadati</taxon>
        <taxon>Pseudomonadota</taxon>
        <taxon>Alphaproteobacteria</taxon>
        <taxon>Acetobacterales</taxon>
        <taxon>Acetobacteraceae</taxon>
        <taxon>Acetobacter</taxon>
    </lineage>
</organism>
<dbReference type="Proteomes" id="UP000317730">
    <property type="component" value="Unassembled WGS sequence"/>
</dbReference>
<dbReference type="AlphaFoldDB" id="A0A4Y3TXT0"/>
<keyword evidence="2" id="KW-1185">Reference proteome</keyword>
<dbReference type="EMBL" id="BJMV01000018">
    <property type="protein sequence ID" value="GEB86574.1"/>
    <property type="molecule type" value="Genomic_DNA"/>
</dbReference>
<protein>
    <submittedName>
        <fullName evidence="1">Uncharacterized protein</fullName>
    </submittedName>
</protein>
<accession>A0A4Y3TXT0</accession>
<reference evidence="1 2" key="1">
    <citation type="submission" date="2019-06" db="EMBL/GenBank/DDBJ databases">
        <title>Whole genome shotgun sequence of Acetobacter peroxydans NBRC 13755.</title>
        <authorList>
            <person name="Hosoyama A."/>
            <person name="Uohara A."/>
            <person name="Ohji S."/>
            <person name="Ichikawa N."/>
        </authorList>
    </citation>
    <scope>NUCLEOTIDE SEQUENCE [LARGE SCALE GENOMIC DNA]</scope>
    <source>
        <strain evidence="1 2">NBRC 13755</strain>
    </source>
</reference>
<evidence type="ECO:0000313" key="2">
    <source>
        <dbReference type="Proteomes" id="UP000317730"/>
    </source>
</evidence>
<evidence type="ECO:0000313" key="1">
    <source>
        <dbReference type="EMBL" id="GEB86574.1"/>
    </source>
</evidence>
<dbReference type="OrthoDB" id="9981127at2"/>
<sequence>MSDNNTTETTPERLRMLLIHDLAGQIIEMVSEPGHQSAIADAGSLIRKAATLFDGPLSGAPALSGFIADIGRSLAYAQTRKWPKQMTLSVSSIRSLLVAVLNGETVP</sequence>
<dbReference type="RefSeq" id="WP_141377849.1">
    <property type="nucleotide sequence ID" value="NZ_BAPL01000003.1"/>
</dbReference>
<gene>
    <name evidence="1" type="ORF">APE01nite_23710</name>
</gene>